<sequence>MTSYEGTHPTVLVRVGNLQAQIDEQLAPAIQAIWECGIDTFTCCQDLAESNADWPVKLPHMAEWVESRRGWMLIDFPVDSGLVFLSAVANAGPRDAFYVRMTHWAAPDAWDVKIKPMDAAMFQGDQPSDFGLRLLQVSFPAYDLPELTRRLSEHAAGRTVAPAPADWSTVVAGAASGNVRPVHDLAEKRACSSYPANSFRYA</sequence>
<gene>
    <name evidence="1" type="ORF">LK07_06955</name>
</gene>
<dbReference type="Proteomes" id="UP000031501">
    <property type="component" value="Chromosome"/>
</dbReference>
<proteinExistence type="predicted"/>
<organism evidence="1 2">
    <name type="scientific">Streptomyces pluripotens</name>
    <dbReference type="NCBI Taxonomy" id="1355015"/>
    <lineage>
        <taxon>Bacteria</taxon>
        <taxon>Bacillati</taxon>
        <taxon>Actinomycetota</taxon>
        <taxon>Actinomycetes</taxon>
        <taxon>Kitasatosporales</taxon>
        <taxon>Streptomycetaceae</taxon>
        <taxon>Streptomyces</taxon>
    </lineage>
</organism>
<evidence type="ECO:0000313" key="1">
    <source>
        <dbReference type="EMBL" id="ASN23801.1"/>
    </source>
</evidence>
<dbReference type="EMBL" id="CP022433">
    <property type="protein sequence ID" value="ASN23801.1"/>
    <property type="molecule type" value="Genomic_DNA"/>
</dbReference>
<dbReference type="OrthoDB" id="3427887at2"/>
<reference evidence="1 2" key="1">
    <citation type="submission" date="2017-07" db="EMBL/GenBank/DDBJ databases">
        <title>Genome sequence of Streptomyces pluripotens MUSC 137T.</title>
        <authorList>
            <person name="Ser H.-L."/>
            <person name="Lee L.-H."/>
        </authorList>
    </citation>
    <scope>NUCLEOTIDE SEQUENCE [LARGE SCALE GENOMIC DNA]</scope>
    <source>
        <strain evidence="1 2">MUSC 137</strain>
    </source>
</reference>
<name>A0A221NV09_9ACTN</name>
<evidence type="ECO:0000313" key="2">
    <source>
        <dbReference type="Proteomes" id="UP000031501"/>
    </source>
</evidence>
<accession>A0A221NV09</accession>
<dbReference type="RefSeq" id="WP_039658292.1">
    <property type="nucleotide sequence ID" value="NZ_CP021080.1"/>
</dbReference>
<protein>
    <submittedName>
        <fullName evidence="1">Uncharacterized protein</fullName>
    </submittedName>
</protein>
<dbReference type="KEGG" id="splu:LK06_005855"/>
<keyword evidence="2" id="KW-1185">Reference proteome</keyword>
<dbReference type="AlphaFoldDB" id="A0A221NV09"/>